<dbReference type="SUPFAM" id="SSF52833">
    <property type="entry name" value="Thioredoxin-like"/>
    <property type="match status" value="1"/>
</dbReference>
<protein>
    <recommendedName>
        <fullName evidence="4">Arsenate reductase</fullName>
        <ecNumber evidence="4">1.20.4.1</ecNumber>
    </recommendedName>
</protein>
<dbReference type="PROSITE" id="PS51353">
    <property type="entry name" value="ARSC"/>
    <property type="match status" value="1"/>
</dbReference>
<dbReference type="Proteomes" id="UP001352263">
    <property type="component" value="Unassembled WGS sequence"/>
</dbReference>
<reference evidence="5 6" key="1">
    <citation type="submission" date="2023-10" db="EMBL/GenBank/DDBJ databases">
        <title>Noviherbaspirillum sp. CPCC 100848 genome assembly.</title>
        <authorList>
            <person name="Li X.Y."/>
            <person name="Fang X.M."/>
        </authorList>
    </citation>
    <scope>NUCLEOTIDE SEQUENCE [LARGE SCALE GENOMIC DNA]</scope>
    <source>
        <strain evidence="5 6">CPCC 100848</strain>
    </source>
</reference>
<dbReference type="InterPro" id="IPR006659">
    <property type="entry name" value="Arsenate_reductase"/>
</dbReference>
<dbReference type="NCBIfam" id="TIGR00014">
    <property type="entry name" value="arsC"/>
    <property type="match status" value="1"/>
</dbReference>
<dbReference type="EMBL" id="JAWIIV010000047">
    <property type="protein sequence ID" value="MEC4723233.1"/>
    <property type="molecule type" value="Genomic_DNA"/>
</dbReference>
<sequence>MIKIFHNPQCSKSREALTLVENFCRQHDMPLEIVKYLEAPLTRSQLAALREQLGIPAETMMRQNEDEYASMELAQADDDALLHALAGCPKLLQRPIVAYRDKAIIARPPHLLNDFLR</sequence>
<dbReference type="RefSeq" id="WP_326509855.1">
    <property type="nucleotide sequence ID" value="NZ_JAWIIV010000047.1"/>
</dbReference>
<dbReference type="InterPro" id="IPR036249">
    <property type="entry name" value="Thioredoxin-like_sf"/>
</dbReference>
<comment type="catalytic activity">
    <reaction evidence="4">
        <text>[glutaredoxin]-dithiol + arsenate + glutathione + H(+) = glutathionyl-S-S-[glutaredoxin] + arsenite + H2O</text>
        <dbReference type="Rhea" id="RHEA:22016"/>
        <dbReference type="Rhea" id="RHEA-COMP:10729"/>
        <dbReference type="Rhea" id="RHEA-COMP:17668"/>
        <dbReference type="ChEBI" id="CHEBI:15377"/>
        <dbReference type="ChEBI" id="CHEBI:15378"/>
        <dbReference type="ChEBI" id="CHEBI:29242"/>
        <dbReference type="ChEBI" id="CHEBI:29950"/>
        <dbReference type="ChEBI" id="CHEBI:48597"/>
        <dbReference type="ChEBI" id="CHEBI:57925"/>
        <dbReference type="ChEBI" id="CHEBI:146199"/>
        <dbReference type="EC" id="1.20.4.1"/>
    </reaction>
</comment>
<evidence type="ECO:0000256" key="4">
    <source>
        <dbReference type="RuleBase" id="RU362029"/>
    </source>
</evidence>
<comment type="caution">
    <text evidence="5">The sequence shown here is derived from an EMBL/GenBank/DDBJ whole genome shotgun (WGS) entry which is preliminary data.</text>
</comment>
<evidence type="ECO:0000256" key="1">
    <source>
        <dbReference type="ARBA" id="ARBA00007198"/>
    </source>
</evidence>
<keyword evidence="6" id="KW-1185">Reference proteome</keyword>
<evidence type="ECO:0000313" key="6">
    <source>
        <dbReference type="Proteomes" id="UP001352263"/>
    </source>
</evidence>
<gene>
    <name evidence="5" type="primary">arsC</name>
    <name evidence="5" type="ORF">RY831_29175</name>
</gene>
<accession>A0ABU6JHT5</accession>
<dbReference type="Pfam" id="PF03960">
    <property type="entry name" value="ArsC"/>
    <property type="match status" value="1"/>
</dbReference>
<dbReference type="PANTHER" id="PTHR30041">
    <property type="entry name" value="ARSENATE REDUCTASE"/>
    <property type="match status" value="1"/>
</dbReference>
<comment type="similarity">
    <text evidence="1 3 4">Belongs to the ArsC family.</text>
</comment>
<dbReference type="GO" id="GO:0008794">
    <property type="term" value="F:arsenate reductase (glutaredoxin) activity"/>
    <property type="evidence" value="ECO:0007669"/>
    <property type="project" value="UniProtKB-EC"/>
</dbReference>
<keyword evidence="2 4" id="KW-0560">Oxidoreductase</keyword>
<evidence type="ECO:0000313" key="5">
    <source>
        <dbReference type="EMBL" id="MEC4723233.1"/>
    </source>
</evidence>
<dbReference type="InterPro" id="IPR006660">
    <property type="entry name" value="Arsenate_reductase-like"/>
</dbReference>
<dbReference type="PANTHER" id="PTHR30041:SF4">
    <property type="entry name" value="ARSENATE REDUCTASE"/>
    <property type="match status" value="1"/>
</dbReference>
<organism evidence="5 6">
    <name type="scientific">Noviherbaspirillum album</name>
    <dbReference type="NCBI Taxonomy" id="3080276"/>
    <lineage>
        <taxon>Bacteria</taxon>
        <taxon>Pseudomonadati</taxon>
        <taxon>Pseudomonadota</taxon>
        <taxon>Betaproteobacteria</taxon>
        <taxon>Burkholderiales</taxon>
        <taxon>Oxalobacteraceae</taxon>
        <taxon>Noviherbaspirillum</taxon>
    </lineage>
</organism>
<dbReference type="Gene3D" id="3.40.30.10">
    <property type="entry name" value="Glutaredoxin"/>
    <property type="match status" value="1"/>
</dbReference>
<name>A0ABU6JHT5_9BURK</name>
<proteinExistence type="inferred from homology"/>
<dbReference type="EC" id="1.20.4.1" evidence="4"/>
<evidence type="ECO:0000256" key="2">
    <source>
        <dbReference type="ARBA" id="ARBA00023002"/>
    </source>
</evidence>
<evidence type="ECO:0000256" key="3">
    <source>
        <dbReference type="PROSITE-ProRule" id="PRU01282"/>
    </source>
</evidence>